<comment type="caution">
    <text evidence="1">The sequence shown here is derived from an EMBL/GenBank/DDBJ whole genome shotgun (WGS) entry which is preliminary data.</text>
</comment>
<dbReference type="Pfam" id="PF13279">
    <property type="entry name" value="4HBT_2"/>
    <property type="match status" value="1"/>
</dbReference>
<evidence type="ECO:0000313" key="2">
    <source>
        <dbReference type="Proteomes" id="UP001500466"/>
    </source>
</evidence>
<dbReference type="EMBL" id="BAABHS010000013">
    <property type="protein sequence ID" value="GAA4970406.1"/>
    <property type="molecule type" value="Genomic_DNA"/>
</dbReference>
<gene>
    <name evidence="1" type="ORF">GCM10023205_39940</name>
</gene>
<name>A0ABP9HGH8_9ACTN</name>
<dbReference type="RefSeq" id="WP_345676919.1">
    <property type="nucleotide sequence ID" value="NZ_BAABHS010000013.1"/>
</dbReference>
<dbReference type="InterPro" id="IPR029069">
    <property type="entry name" value="HotDog_dom_sf"/>
</dbReference>
<evidence type="ECO:0000313" key="1">
    <source>
        <dbReference type="EMBL" id="GAA4970406.1"/>
    </source>
</evidence>
<protein>
    <submittedName>
        <fullName evidence="1">Thioesterase family protein</fullName>
    </submittedName>
</protein>
<sequence length="135" mass="16037">MARHVYQATLRWSDMDAYRHVNNVQYLRYLEEARVDMMFTLGQREGAKTLAEGVVIARHEIDYRRPLVWRPEPVRVETWVTEIKAARFQLGYEVLDDDGVYARATSVLVPYDLTETRPRRLNAEERAYLERFLES</sequence>
<dbReference type="Proteomes" id="UP001500466">
    <property type="component" value="Unassembled WGS sequence"/>
</dbReference>
<dbReference type="PANTHER" id="PTHR31793:SF24">
    <property type="entry name" value="LONG-CHAIN ACYL-COA THIOESTERASE FADM"/>
    <property type="match status" value="1"/>
</dbReference>
<reference evidence="2" key="1">
    <citation type="journal article" date="2019" name="Int. J. Syst. Evol. Microbiol.">
        <title>The Global Catalogue of Microorganisms (GCM) 10K type strain sequencing project: providing services to taxonomists for standard genome sequencing and annotation.</title>
        <authorList>
            <consortium name="The Broad Institute Genomics Platform"/>
            <consortium name="The Broad Institute Genome Sequencing Center for Infectious Disease"/>
            <person name="Wu L."/>
            <person name="Ma J."/>
        </authorList>
    </citation>
    <scope>NUCLEOTIDE SEQUENCE [LARGE SCALE GENOMIC DNA]</scope>
    <source>
        <strain evidence="2">JCM 17986</strain>
    </source>
</reference>
<accession>A0ABP9HGH8</accession>
<dbReference type="Gene3D" id="3.10.129.10">
    <property type="entry name" value="Hotdog Thioesterase"/>
    <property type="match status" value="1"/>
</dbReference>
<dbReference type="PANTHER" id="PTHR31793">
    <property type="entry name" value="4-HYDROXYBENZOYL-COA THIOESTERASE FAMILY MEMBER"/>
    <property type="match status" value="1"/>
</dbReference>
<dbReference type="CDD" id="cd00586">
    <property type="entry name" value="4HBT"/>
    <property type="match status" value="1"/>
</dbReference>
<dbReference type="SUPFAM" id="SSF54637">
    <property type="entry name" value="Thioesterase/thiol ester dehydrase-isomerase"/>
    <property type="match status" value="1"/>
</dbReference>
<dbReference type="InterPro" id="IPR050563">
    <property type="entry name" value="4-hydroxybenzoyl-CoA_TE"/>
</dbReference>
<keyword evidence="2" id="KW-1185">Reference proteome</keyword>
<proteinExistence type="predicted"/>
<organism evidence="1 2">
    <name type="scientific">Yinghuangia aomiensis</name>
    <dbReference type="NCBI Taxonomy" id="676205"/>
    <lineage>
        <taxon>Bacteria</taxon>
        <taxon>Bacillati</taxon>
        <taxon>Actinomycetota</taxon>
        <taxon>Actinomycetes</taxon>
        <taxon>Kitasatosporales</taxon>
        <taxon>Streptomycetaceae</taxon>
        <taxon>Yinghuangia</taxon>
    </lineage>
</organism>